<protein>
    <recommendedName>
        <fullName evidence="3">SnoaL-like domain-containing protein</fullName>
    </recommendedName>
</protein>
<proteinExistence type="predicted"/>
<evidence type="ECO:0000313" key="1">
    <source>
        <dbReference type="EMBL" id="SDI10479.1"/>
    </source>
</evidence>
<dbReference type="EMBL" id="FNDD01000065">
    <property type="protein sequence ID" value="SDI10479.1"/>
    <property type="molecule type" value="Genomic_DNA"/>
</dbReference>
<keyword evidence="2" id="KW-1185">Reference proteome</keyword>
<name>A0A1G8HUZ3_9VIBR</name>
<organism evidence="1 2">
    <name type="scientific">Vibrio xiamenensis</name>
    <dbReference type="NCBI Taxonomy" id="861298"/>
    <lineage>
        <taxon>Bacteria</taxon>
        <taxon>Pseudomonadati</taxon>
        <taxon>Pseudomonadota</taxon>
        <taxon>Gammaproteobacteria</taxon>
        <taxon>Vibrionales</taxon>
        <taxon>Vibrionaceae</taxon>
        <taxon>Vibrio</taxon>
    </lineage>
</organism>
<evidence type="ECO:0008006" key="3">
    <source>
        <dbReference type="Google" id="ProtNLM"/>
    </source>
</evidence>
<gene>
    <name evidence="1" type="ORF">SAMN04488136_1651</name>
</gene>
<dbReference type="Proteomes" id="UP000198854">
    <property type="component" value="Unassembled WGS sequence"/>
</dbReference>
<reference evidence="2" key="1">
    <citation type="submission" date="2016-10" db="EMBL/GenBank/DDBJ databases">
        <authorList>
            <person name="Varghese N."/>
            <person name="Submissions S."/>
        </authorList>
    </citation>
    <scope>NUCLEOTIDE SEQUENCE [LARGE SCALE GENOMIC DNA]</scope>
    <source>
        <strain evidence="2">CGMCC 1.10228</strain>
    </source>
</reference>
<dbReference type="RefSeq" id="WP_176765700.1">
    <property type="nucleotide sequence ID" value="NZ_FNDD01000065.1"/>
</dbReference>
<evidence type="ECO:0000313" key="2">
    <source>
        <dbReference type="Proteomes" id="UP000198854"/>
    </source>
</evidence>
<accession>A0A1G8HUZ3</accession>
<dbReference type="STRING" id="861298.SAMN04488136_1651"/>
<sequence>MTSIKNAIEALLNNRELSVTQAADRYFSAHFRQRINGIWLDRPAFLAGISELRLITDKVTVTVLDEFKNGAYYAERHTIDFVKHDGERMHQEVYLFAQTDADGRFVTIEEATLQID</sequence>
<dbReference type="AlphaFoldDB" id="A0A1G8HUZ3"/>